<dbReference type="Pfam" id="PF14383">
    <property type="entry name" value="VARLMGL"/>
    <property type="match status" value="1"/>
</dbReference>
<feature type="region of interest" description="Disordered" evidence="1">
    <location>
        <begin position="1"/>
        <end position="34"/>
    </location>
</feature>
<dbReference type="InterPro" id="IPR032795">
    <property type="entry name" value="DUF3741-assoc"/>
</dbReference>
<reference evidence="3 4" key="1">
    <citation type="journal article" date="2021" name="Commun. Biol.">
        <title>The genome of Shorea leprosula (Dipterocarpaceae) highlights the ecological relevance of drought in aseasonal tropical rainforests.</title>
        <authorList>
            <person name="Ng K.K.S."/>
            <person name="Kobayashi M.J."/>
            <person name="Fawcett J.A."/>
            <person name="Hatakeyama M."/>
            <person name="Paape T."/>
            <person name="Ng C.H."/>
            <person name="Ang C.C."/>
            <person name="Tnah L.H."/>
            <person name="Lee C.T."/>
            <person name="Nishiyama T."/>
            <person name="Sese J."/>
            <person name="O'Brien M.J."/>
            <person name="Copetti D."/>
            <person name="Mohd Noor M.I."/>
            <person name="Ong R.C."/>
            <person name="Putra M."/>
            <person name="Sireger I.Z."/>
            <person name="Indrioko S."/>
            <person name="Kosugi Y."/>
            <person name="Izuno A."/>
            <person name="Isagi Y."/>
            <person name="Lee S.L."/>
            <person name="Shimizu K.K."/>
        </authorList>
    </citation>
    <scope>NUCLEOTIDE SEQUENCE [LARGE SCALE GENOMIC DNA]</scope>
    <source>
        <strain evidence="3">214</strain>
    </source>
</reference>
<sequence>MRVDVASSDQQSSRTGKGRELGMAEEVAASASVDPRVVARLMGLESLPKKNRVLIGKSLEREPRSEFLRENPHRSGRGKRKMKKGERETTRKRSKEEGKRGRRDGRRGRRLGKRKSRRDEREE</sequence>
<evidence type="ECO:0000313" key="3">
    <source>
        <dbReference type="EMBL" id="GKV11581.1"/>
    </source>
</evidence>
<feature type="compositionally biased region" description="Basic and acidic residues" evidence="1">
    <location>
        <begin position="85"/>
        <end position="99"/>
    </location>
</feature>
<keyword evidence="4" id="KW-1185">Reference proteome</keyword>
<organism evidence="3 4">
    <name type="scientific">Rubroshorea leprosula</name>
    <dbReference type="NCBI Taxonomy" id="152421"/>
    <lineage>
        <taxon>Eukaryota</taxon>
        <taxon>Viridiplantae</taxon>
        <taxon>Streptophyta</taxon>
        <taxon>Embryophyta</taxon>
        <taxon>Tracheophyta</taxon>
        <taxon>Spermatophyta</taxon>
        <taxon>Magnoliopsida</taxon>
        <taxon>eudicotyledons</taxon>
        <taxon>Gunneridae</taxon>
        <taxon>Pentapetalae</taxon>
        <taxon>rosids</taxon>
        <taxon>malvids</taxon>
        <taxon>Malvales</taxon>
        <taxon>Dipterocarpaceae</taxon>
        <taxon>Rubroshorea</taxon>
    </lineage>
</organism>
<feature type="region of interest" description="Disordered" evidence="1">
    <location>
        <begin position="49"/>
        <end position="123"/>
    </location>
</feature>
<dbReference type="AlphaFoldDB" id="A0AAV5JGI5"/>
<evidence type="ECO:0000256" key="1">
    <source>
        <dbReference type="SAM" id="MobiDB-lite"/>
    </source>
</evidence>
<dbReference type="Proteomes" id="UP001054252">
    <property type="component" value="Unassembled WGS sequence"/>
</dbReference>
<protein>
    <recommendedName>
        <fullName evidence="2">DUF3741 domain-containing protein</fullName>
    </recommendedName>
</protein>
<feature type="compositionally biased region" description="Basic residues" evidence="1">
    <location>
        <begin position="74"/>
        <end position="84"/>
    </location>
</feature>
<feature type="compositionally biased region" description="Basic and acidic residues" evidence="1">
    <location>
        <begin position="58"/>
        <end position="73"/>
    </location>
</feature>
<accession>A0AAV5JGI5</accession>
<proteinExistence type="predicted"/>
<dbReference type="EMBL" id="BPVZ01000034">
    <property type="protein sequence ID" value="GKV11581.1"/>
    <property type="molecule type" value="Genomic_DNA"/>
</dbReference>
<gene>
    <name evidence="3" type="ORF">SLEP1_g22828</name>
</gene>
<feature type="domain" description="DUF3741" evidence="2">
    <location>
        <begin position="35"/>
        <end position="52"/>
    </location>
</feature>
<evidence type="ECO:0000259" key="2">
    <source>
        <dbReference type="Pfam" id="PF14383"/>
    </source>
</evidence>
<feature type="compositionally biased region" description="Basic residues" evidence="1">
    <location>
        <begin position="100"/>
        <end position="116"/>
    </location>
</feature>
<comment type="caution">
    <text evidence="3">The sequence shown here is derived from an EMBL/GenBank/DDBJ whole genome shotgun (WGS) entry which is preliminary data.</text>
</comment>
<name>A0AAV5JGI5_9ROSI</name>
<evidence type="ECO:0000313" key="4">
    <source>
        <dbReference type="Proteomes" id="UP001054252"/>
    </source>
</evidence>